<dbReference type="InterPro" id="IPR001789">
    <property type="entry name" value="Sig_transdc_resp-reg_receiver"/>
</dbReference>
<feature type="domain" description="EAL" evidence="5">
    <location>
        <begin position="309"/>
        <end position="563"/>
    </location>
</feature>
<proteinExistence type="predicted"/>
<dbReference type="CDD" id="cd01949">
    <property type="entry name" value="GGDEF"/>
    <property type="match status" value="1"/>
</dbReference>
<evidence type="ECO:0000256" key="2">
    <source>
        <dbReference type="ARBA" id="ARBA00022636"/>
    </source>
</evidence>
<dbReference type="InterPro" id="IPR029787">
    <property type="entry name" value="Nucleotide_cyclase"/>
</dbReference>
<organism evidence="7 8">
    <name type="scientific">Dasania phycosphaerae</name>
    <dbReference type="NCBI Taxonomy" id="2950436"/>
    <lineage>
        <taxon>Bacteria</taxon>
        <taxon>Pseudomonadati</taxon>
        <taxon>Pseudomonadota</taxon>
        <taxon>Gammaproteobacteria</taxon>
        <taxon>Cellvibrionales</taxon>
        <taxon>Spongiibacteraceae</taxon>
        <taxon>Dasania</taxon>
    </lineage>
</organism>
<keyword evidence="2" id="KW-0973">c-di-GMP</keyword>
<reference evidence="7 8" key="1">
    <citation type="submission" date="2022-12" db="EMBL/GenBank/DDBJ databases">
        <title>Dasania phycosphaerae sp. nov., isolated from particulate material of the south coast of Korea.</title>
        <authorList>
            <person name="Jiang Y."/>
        </authorList>
    </citation>
    <scope>NUCLEOTIDE SEQUENCE [LARGE SCALE GENOMIC DNA]</scope>
    <source>
        <strain evidence="7 8">GY-19</strain>
    </source>
</reference>
<dbReference type="SUPFAM" id="SSF55073">
    <property type="entry name" value="Nucleotide cyclase"/>
    <property type="match status" value="1"/>
</dbReference>
<dbReference type="EMBL" id="JAPTGG010000004">
    <property type="protein sequence ID" value="MCZ0864957.1"/>
    <property type="molecule type" value="Genomic_DNA"/>
</dbReference>
<dbReference type="GO" id="GO:0000160">
    <property type="term" value="P:phosphorelay signal transduction system"/>
    <property type="evidence" value="ECO:0007669"/>
    <property type="project" value="InterPro"/>
</dbReference>
<dbReference type="InterPro" id="IPR000160">
    <property type="entry name" value="GGDEF_dom"/>
</dbReference>
<dbReference type="FunFam" id="3.20.20.450:FF:000001">
    <property type="entry name" value="Cyclic di-GMP phosphodiesterase yahA"/>
    <property type="match status" value="1"/>
</dbReference>
<dbReference type="InterPro" id="IPR043128">
    <property type="entry name" value="Rev_trsase/Diguanyl_cyclase"/>
</dbReference>
<dbReference type="SMART" id="SM00052">
    <property type="entry name" value="EAL"/>
    <property type="match status" value="1"/>
</dbReference>
<dbReference type="PROSITE" id="PS50883">
    <property type="entry name" value="EAL"/>
    <property type="match status" value="1"/>
</dbReference>
<dbReference type="SMART" id="SM00267">
    <property type="entry name" value="GGDEF"/>
    <property type="match status" value="1"/>
</dbReference>
<dbReference type="InterPro" id="IPR035919">
    <property type="entry name" value="EAL_sf"/>
</dbReference>
<feature type="domain" description="Response regulatory" evidence="4">
    <location>
        <begin position="7"/>
        <end position="123"/>
    </location>
</feature>
<dbReference type="EC" id="3.1.4.52" evidence="1"/>
<dbReference type="SUPFAM" id="SSF141868">
    <property type="entry name" value="EAL domain-like"/>
    <property type="match status" value="1"/>
</dbReference>
<evidence type="ECO:0000256" key="1">
    <source>
        <dbReference type="ARBA" id="ARBA00012282"/>
    </source>
</evidence>
<dbReference type="InterPro" id="IPR011006">
    <property type="entry name" value="CheY-like_superfamily"/>
</dbReference>
<dbReference type="CDD" id="cd01948">
    <property type="entry name" value="EAL"/>
    <property type="match status" value="1"/>
</dbReference>
<dbReference type="Pfam" id="PF00990">
    <property type="entry name" value="GGDEF"/>
    <property type="match status" value="1"/>
</dbReference>
<feature type="domain" description="GGDEF" evidence="6">
    <location>
        <begin position="167"/>
        <end position="300"/>
    </location>
</feature>
<feature type="modified residue" description="4-aspartylphosphate" evidence="3">
    <location>
        <position position="59"/>
    </location>
</feature>
<evidence type="ECO:0000256" key="3">
    <source>
        <dbReference type="PROSITE-ProRule" id="PRU00169"/>
    </source>
</evidence>
<dbReference type="PANTHER" id="PTHR44757">
    <property type="entry name" value="DIGUANYLATE CYCLASE DGCP"/>
    <property type="match status" value="1"/>
</dbReference>
<dbReference type="Proteomes" id="UP001069090">
    <property type="component" value="Unassembled WGS sequence"/>
</dbReference>
<evidence type="ECO:0000259" key="6">
    <source>
        <dbReference type="PROSITE" id="PS50887"/>
    </source>
</evidence>
<dbReference type="PROSITE" id="PS50110">
    <property type="entry name" value="RESPONSE_REGULATORY"/>
    <property type="match status" value="1"/>
</dbReference>
<dbReference type="PROSITE" id="PS50887">
    <property type="entry name" value="GGDEF"/>
    <property type="match status" value="1"/>
</dbReference>
<dbReference type="PANTHER" id="PTHR44757:SF2">
    <property type="entry name" value="BIOFILM ARCHITECTURE MAINTENANCE PROTEIN MBAA"/>
    <property type="match status" value="1"/>
</dbReference>
<evidence type="ECO:0000259" key="4">
    <source>
        <dbReference type="PROSITE" id="PS50110"/>
    </source>
</evidence>
<keyword evidence="8" id="KW-1185">Reference proteome</keyword>
<keyword evidence="3" id="KW-0597">Phosphoprotein</keyword>
<evidence type="ECO:0000259" key="5">
    <source>
        <dbReference type="PROSITE" id="PS50883"/>
    </source>
</evidence>
<name>A0A9J6RLU1_9GAMM</name>
<dbReference type="InterPro" id="IPR001633">
    <property type="entry name" value="EAL_dom"/>
</dbReference>
<dbReference type="Gene3D" id="3.40.50.2300">
    <property type="match status" value="1"/>
</dbReference>
<dbReference type="SUPFAM" id="SSF52172">
    <property type="entry name" value="CheY-like"/>
    <property type="match status" value="1"/>
</dbReference>
<gene>
    <name evidence="7" type="ORF">O0V09_07075</name>
</gene>
<protein>
    <recommendedName>
        <fullName evidence="1">cyclic-guanylate-specific phosphodiesterase</fullName>
        <ecNumber evidence="1">3.1.4.52</ecNumber>
    </recommendedName>
</protein>
<dbReference type="InterPro" id="IPR052155">
    <property type="entry name" value="Biofilm_reg_signaling"/>
</dbReference>
<dbReference type="GO" id="GO:0071111">
    <property type="term" value="F:cyclic-guanylate-specific phosphodiesterase activity"/>
    <property type="evidence" value="ECO:0007669"/>
    <property type="project" value="UniProtKB-EC"/>
</dbReference>
<sequence>MRDASVRILLAGGTQSQYQLLIEQLQHIKRQPYLLVWSEDHDRAERELAAESYDLVLIDCQADPERALYLLSYIQQGAALPCITLFEHSDSELSVLAHDLGAVDCLTTDNLHVAILERSFRYALDRSVVDQKLSQSHLYDPLTGIPNRQMFRQTLDAAIVSAKAQHAKLGLLLINLDGFKRINQAYSMDTADEMVRTMARRLARCVRKSDRLARMGGDEFALILDDCRSAEDVALVSQKVIDVLSAPYMIEGAPVIISCSIGVAMYPESGETVDGLLKRANMAMMEAKSERGSQYHFYSEETQIGALQRVNLEKDLRLALRANQFEMYYQPRVDLRSGETVGMEGLIRWHHPKRGLVSPAEFIPLAEECGLIIPIGYWVIQQACKDMKYFDDCGNHDLHVAINLSFKQLQDNMFVETAARIIKDSRVDAHRLEFELTETAIMSNFQQTYEGMMALSQLGITFSLDDFGTGFSSFAHIQRLPISALKIDRSFVSNVTEDFGDAEIVKAMINLAHSLKIKVIAEGAETLEQIQFLWEHNCEQVQGYYFSPAVSVQDFTAIIDQRVTVTA</sequence>
<dbReference type="AlphaFoldDB" id="A0A9J6RLU1"/>
<evidence type="ECO:0000313" key="8">
    <source>
        <dbReference type="Proteomes" id="UP001069090"/>
    </source>
</evidence>
<dbReference type="Gene3D" id="3.20.20.450">
    <property type="entry name" value="EAL domain"/>
    <property type="match status" value="1"/>
</dbReference>
<accession>A0A9J6RLU1</accession>
<evidence type="ECO:0000313" key="7">
    <source>
        <dbReference type="EMBL" id="MCZ0864957.1"/>
    </source>
</evidence>
<comment type="caution">
    <text evidence="7">The sequence shown here is derived from an EMBL/GenBank/DDBJ whole genome shotgun (WGS) entry which is preliminary data.</text>
</comment>
<dbReference type="NCBIfam" id="TIGR00254">
    <property type="entry name" value="GGDEF"/>
    <property type="match status" value="1"/>
</dbReference>
<dbReference type="Gene3D" id="3.30.70.270">
    <property type="match status" value="1"/>
</dbReference>
<dbReference type="RefSeq" id="WP_258331108.1">
    <property type="nucleotide sequence ID" value="NZ_JAPTGG010000004.1"/>
</dbReference>
<dbReference type="Pfam" id="PF00563">
    <property type="entry name" value="EAL"/>
    <property type="match status" value="1"/>
</dbReference>